<comment type="function">
    <text evidence="13">CRISPR (clustered regularly interspaced short palindromic repeat) is an adaptive immune system that provides protection against mobile genetic elements (viruses, transposable elements and conjugative plasmids). CRISPR clusters contain sequences complementary to antecedent mobile elements and target invading nucleic acids. CRISPR clusters are transcribed and processed into CRISPR RNA (crRNA).</text>
</comment>
<evidence type="ECO:0000256" key="13">
    <source>
        <dbReference type="RuleBase" id="RU365022"/>
    </source>
</evidence>
<evidence type="ECO:0000313" key="15">
    <source>
        <dbReference type="EMBL" id="MBI4726940.1"/>
    </source>
</evidence>
<evidence type="ECO:0000313" key="16">
    <source>
        <dbReference type="Proteomes" id="UP000736328"/>
    </source>
</evidence>
<accession>A0A933I9A1</accession>
<evidence type="ECO:0000256" key="8">
    <source>
        <dbReference type="ARBA" id="ARBA00022839"/>
    </source>
</evidence>
<comment type="similarity">
    <text evidence="2 13">Belongs to the CRISPR-associated exonuclease Cas4 family.</text>
</comment>
<evidence type="ECO:0000256" key="9">
    <source>
        <dbReference type="ARBA" id="ARBA00023004"/>
    </source>
</evidence>
<evidence type="ECO:0000256" key="4">
    <source>
        <dbReference type="ARBA" id="ARBA00020049"/>
    </source>
</evidence>
<feature type="domain" description="DUF83" evidence="14">
    <location>
        <begin position="12"/>
        <end position="190"/>
    </location>
</feature>
<dbReference type="InterPro" id="IPR051827">
    <property type="entry name" value="Cas4_exonuclease"/>
</dbReference>
<dbReference type="Proteomes" id="UP000736328">
    <property type="component" value="Unassembled WGS sequence"/>
</dbReference>
<dbReference type="EC" id="3.1.12.1" evidence="3 13"/>
<keyword evidence="9 13" id="KW-0408">Iron</keyword>
<dbReference type="InterPro" id="IPR013343">
    <property type="entry name" value="CRISPR-assoc_prot_Cas4"/>
</dbReference>
<evidence type="ECO:0000256" key="5">
    <source>
        <dbReference type="ARBA" id="ARBA00022722"/>
    </source>
</evidence>
<dbReference type="PANTHER" id="PTHR36531:SF6">
    <property type="entry name" value="DNA REPLICATION ATP-DEPENDENT HELICASE_NUCLEASE DNA2"/>
    <property type="match status" value="1"/>
</dbReference>
<comment type="cofactor">
    <cofactor evidence="13">
        <name>Mg(2+)</name>
        <dbReference type="ChEBI" id="CHEBI:18420"/>
    </cofactor>
    <cofactor evidence="13">
        <name>Mn(2+)</name>
        <dbReference type="ChEBI" id="CHEBI:29035"/>
    </cofactor>
    <text evidence="13">Mg(2+) or Mn(2+) required for ssDNA cleavage activity.</text>
</comment>
<evidence type="ECO:0000256" key="10">
    <source>
        <dbReference type="ARBA" id="ARBA00023014"/>
    </source>
</evidence>
<dbReference type="NCBIfam" id="TIGR00372">
    <property type="entry name" value="cas4"/>
    <property type="match status" value="1"/>
</dbReference>
<comment type="cofactor">
    <cofactor evidence="13">
        <name>iron-sulfur cluster</name>
        <dbReference type="ChEBI" id="CHEBI:30408"/>
    </cofactor>
</comment>
<dbReference type="CDD" id="cd09637">
    <property type="entry name" value="Cas4_I-A_I-B_I-C_I-D_II-B"/>
    <property type="match status" value="1"/>
</dbReference>
<name>A0A933I9A1_UNCT6</name>
<comment type="cofactor">
    <cofactor evidence="1">
        <name>[4Fe-4S] cluster</name>
        <dbReference type="ChEBI" id="CHEBI:49883"/>
    </cofactor>
</comment>
<comment type="caution">
    <text evidence="15">The sequence shown here is derived from an EMBL/GenBank/DDBJ whole genome shotgun (WGS) entry which is preliminary data.</text>
</comment>
<dbReference type="PANTHER" id="PTHR36531">
    <property type="entry name" value="CRISPR-ASSOCIATED EXONUCLEASE CAS4"/>
    <property type="match status" value="1"/>
</dbReference>
<dbReference type="GO" id="GO:0051536">
    <property type="term" value="F:iron-sulfur cluster binding"/>
    <property type="evidence" value="ECO:0007669"/>
    <property type="project" value="UniProtKB-KW"/>
</dbReference>
<evidence type="ECO:0000256" key="11">
    <source>
        <dbReference type="ARBA" id="ARBA00023118"/>
    </source>
</evidence>
<reference evidence="15" key="1">
    <citation type="submission" date="2020-07" db="EMBL/GenBank/DDBJ databases">
        <title>Huge and variable diversity of episymbiotic CPR bacteria and DPANN archaea in groundwater ecosystems.</title>
        <authorList>
            <person name="He C.Y."/>
            <person name="Keren R."/>
            <person name="Whittaker M."/>
            <person name="Farag I.F."/>
            <person name="Doudna J."/>
            <person name="Cate J.H.D."/>
            <person name="Banfield J.F."/>
        </authorList>
    </citation>
    <scope>NUCLEOTIDE SEQUENCE</scope>
    <source>
        <strain evidence="15">NC_groundwater_1520_Pr4_B-0.1um_53_5</strain>
    </source>
</reference>
<evidence type="ECO:0000256" key="12">
    <source>
        <dbReference type="ARBA" id="ARBA00023211"/>
    </source>
</evidence>
<keyword evidence="8 13" id="KW-0269">Exonuclease</keyword>
<dbReference type="InterPro" id="IPR022765">
    <property type="entry name" value="Dna2/Cas4_DUF83"/>
</dbReference>
<keyword evidence="11 13" id="KW-0051">Antiviral defense</keyword>
<dbReference type="InterPro" id="IPR011604">
    <property type="entry name" value="PDDEXK-like_dom_sf"/>
</dbReference>
<evidence type="ECO:0000256" key="2">
    <source>
        <dbReference type="ARBA" id="ARBA00009189"/>
    </source>
</evidence>
<dbReference type="GO" id="GO:0046872">
    <property type="term" value="F:metal ion binding"/>
    <property type="evidence" value="ECO:0007669"/>
    <property type="project" value="UniProtKB-KW"/>
</dbReference>
<dbReference type="GO" id="GO:0051607">
    <property type="term" value="P:defense response to virus"/>
    <property type="evidence" value="ECO:0007669"/>
    <property type="project" value="UniProtKB-KW"/>
</dbReference>
<evidence type="ECO:0000256" key="7">
    <source>
        <dbReference type="ARBA" id="ARBA00022801"/>
    </source>
</evidence>
<evidence type="ECO:0000259" key="14">
    <source>
        <dbReference type="Pfam" id="PF01930"/>
    </source>
</evidence>
<protein>
    <recommendedName>
        <fullName evidence="4 13">CRISPR-associated exonuclease Cas4</fullName>
        <ecNumber evidence="3 13">3.1.12.1</ecNumber>
    </recommendedName>
</protein>
<dbReference type="Pfam" id="PF01930">
    <property type="entry name" value="Cas_Cas4"/>
    <property type="match status" value="1"/>
</dbReference>
<evidence type="ECO:0000256" key="1">
    <source>
        <dbReference type="ARBA" id="ARBA00001966"/>
    </source>
</evidence>
<sequence length="211" mass="24208">MNYSEDELIQLSALQHLVFCSRQCALIHIEQVWSENLFTAEGRIMHDKVDTANRESRGKIRIEYGVPLRSLRLGLSGKADVVEFHKKNNGTWQPFPVEYKRGKPKIDDSDKVQLCAQAICLEEMLNVEINKGALFYGQTRRREDVTFDNVLRIETEETARKVHELIESGITPRAEYSAKCKKCSLVELCLPKTCSKARSVRNYLLTATEEE</sequence>
<keyword evidence="12 13" id="KW-0464">Manganese</keyword>
<proteinExistence type="inferred from homology"/>
<dbReference type="EMBL" id="JACQXR010000089">
    <property type="protein sequence ID" value="MBI4726940.1"/>
    <property type="molecule type" value="Genomic_DNA"/>
</dbReference>
<organism evidence="15 16">
    <name type="scientific">candidate division TA06 bacterium</name>
    <dbReference type="NCBI Taxonomy" id="2250710"/>
    <lineage>
        <taxon>Bacteria</taxon>
        <taxon>Bacteria division TA06</taxon>
    </lineage>
</organism>
<keyword evidence="10 13" id="KW-0411">Iron-sulfur</keyword>
<evidence type="ECO:0000256" key="3">
    <source>
        <dbReference type="ARBA" id="ARBA00012768"/>
    </source>
</evidence>
<keyword evidence="5 13" id="KW-0540">Nuclease</keyword>
<dbReference type="GO" id="GO:0004527">
    <property type="term" value="F:exonuclease activity"/>
    <property type="evidence" value="ECO:0007669"/>
    <property type="project" value="UniProtKB-KW"/>
</dbReference>
<evidence type="ECO:0000256" key="6">
    <source>
        <dbReference type="ARBA" id="ARBA00022723"/>
    </source>
</evidence>
<keyword evidence="6 13" id="KW-0479">Metal-binding</keyword>
<dbReference type="AlphaFoldDB" id="A0A933I9A1"/>
<dbReference type="Gene3D" id="3.90.320.10">
    <property type="match status" value="1"/>
</dbReference>
<gene>
    <name evidence="15" type="primary">cas4</name>
    <name evidence="15" type="ORF">HY768_06915</name>
</gene>
<keyword evidence="7 13" id="KW-0378">Hydrolase</keyword>